<dbReference type="AlphaFoldDB" id="A0A5M3MIL2"/>
<dbReference type="EMBL" id="JH711581">
    <property type="protein sequence ID" value="EIW78943.1"/>
    <property type="molecule type" value="Genomic_DNA"/>
</dbReference>
<keyword evidence="4" id="KW-1185">Reference proteome</keyword>
<feature type="domain" description="NADP-dependent oxidoreductase" evidence="2">
    <location>
        <begin position="7"/>
        <end position="310"/>
    </location>
</feature>
<sequence length="327" mass="36361">MKSRIPLLYGSAAFGLEGTLGTRIHDIDECRKVAEYLSSKGYHEYDCARRYGDGSSEEFLGKLRDMGALEGAIIDTKVLVAVPGAPGDHTPDKIRASLQASLEALKTDKVRVFYLHHPDRGTPLEETLFEINELYKQGKFEYFGLSNYYSWEVAEIATIARLKGWVRPTVYQGIYNALERNIETELIPCLRKHGLKFIAYSPMARGLLGGIDPSAPAKGSRWDHSSSVMAPGLHARYKGYTETFAQLTETLKRHNLSGAEVALRWIQHHSALGPEDGIILGASGLQQLQDNVEASEKGPLPDEIVDVLQETWVVNKGRSPPYFTPSR</sequence>
<evidence type="ECO:0000256" key="1">
    <source>
        <dbReference type="ARBA" id="ARBA00023002"/>
    </source>
</evidence>
<dbReference type="RefSeq" id="XP_007770693.1">
    <property type="nucleotide sequence ID" value="XM_007772503.1"/>
</dbReference>
<dbReference type="Gene3D" id="3.20.20.100">
    <property type="entry name" value="NADP-dependent oxidoreductase domain"/>
    <property type="match status" value="1"/>
</dbReference>
<dbReference type="PANTHER" id="PTHR43364">
    <property type="entry name" value="NADH-SPECIFIC METHYLGLYOXAL REDUCTASE-RELATED"/>
    <property type="match status" value="1"/>
</dbReference>
<dbReference type="Pfam" id="PF00248">
    <property type="entry name" value="Aldo_ket_red"/>
    <property type="match status" value="1"/>
</dbReference>
<dbReference type="OrthoDB" id="2310150at2759"/>
<dbReference type="GO" id="GO:0016491">
    <property type="term" value="F:oxidoreductase activity"/>
    <property type="evidence" value="ECO:0007669"/>
    <property type="project" value="UniProtKB-KW"/>
</dbReference>
<dbReference type="InterPro" id="IPR050523">
    <property type="entry name" value="AKR_Detox_Biosynth"/>
</dbReference>
<dbReference type="GeneID" id="19198622"/>
<keyword evidence="1" id="KW-0560">Oxidoreductase</keyword>
<dbReference type="PANTHER" id="PTHR43364:SF4">
    <property type="entry name" value="NAD(P)-LINKED OXIDOREDUCTASE SUPERFAMILY PROTEIN"/>
    <property type="match status" value="1"/>
</dbReference>
<proteinExistence type="predicted"/>
<organism evidence="3 4">
    <name type="scientific">Coniophora puteana (strain RWD-64-598)</name>
    <name type="common">Brown rot fungus</name>
    <dbReference type="NCBI Taxonomy" id="741705"/>
    <lineage>
        <taxon>Eukaryota</taxon>
        <taxon>Fungi</taxon>
        <taxon>Dikarya</taxon>
        <taxon>Basidiomycota</taxon>
        <taxon>Agaricomycotina</taxon>
        <taxon>Agaricomycetes</taxon>
        <taxon>Agaricomycetidae</taxon>
        <taxon>Boletales</taxon>
        <taxon>Coniophorineae</taxon>
        <taxon>Coniophoraceae</taxon>
        <taxon>Coniophora</taxon>
    </lineage>
</organism>
<evidence type="ECO:0000259" key="2">
    <source>
        <dbReference type="Pfam" id="PF00248"/>
    </source>
</evidence>
<accession>A0A5M3MIL2</accession>
<dbReference type="OMA" id="HEYDCAR"/>
<dbReference type="Proteomes" id="UP000053558">
    <property type="component" value="Unassembled WGS sequence"/>
</dbReference>
<dbReference type="SUPFAM" id="SSF51430">
    <property type="entry name" value="NAD(P)-linked oxidoreductase"/>
    <property type="match status" value="1"/>
</dbReference>
<reference evidence="4" key="1">
    <citation type="journal article" date="2012" name="Science">
        <title>The Paleozoic origin of enzymatic lignin decomposition reconstructed from 31 fungal genomes.</title>
        <authorList>
            <person name="Floudas D."/>
            <person name="Binder M."/>
            <person name="Riley R."/>
            <person name="Barry K."/>
            <person name="Blanchette R.A."/>
            <person name="Henrissat B."/>
            <person name="Martinez A.T."/>
            <person name="Otillar R."/>
            <person name="Spatafora J.W."/>
            <person name="Yadav J.S."/>
            <person name="Aerts A."/>
            <person name="Benoit I."/>
            <person name="Boyd A."/>
            <person name="Carlson A."/>
            <person name="Copeland A."/>
            <person name="Coutinho P.M."/>
            <person name="de Vries R.P."/>
            <person name="Ferreira P."/>
            <person name="Findley K."/>
            <person name="Foster B."/>
            <person name="Gaskell J."/>
            <person name="Glotzer D."/>
            <person name="Gorecki P."/>
            <person name="Heitman J."/>
            <person name="Hesse C."/>
            <person name="Hori C."/>
            <person name="Igarashi K."/>
            <person name="Jurgens J.A."/>
            <person name="Kallen N."/>
            <person name="Kersten P."/>
            <person name="Kohler A."/>
            <person name="Kuees U."/>
            <person name="Kumar T.K.A."/>
            <person name="Kuo A."/>
            <person name="LaButti K."/>
            <person name="Larrondo L.F."/>
            <person name="Lindquist E."/>
            <person name="Ling A."/>
            <person name="Lombard V."/>
            <person name="Lucas S."/>
            <person name="Lundell T."/>
            <person name="Martin R."/>
            <person name="McLaughlin D.J."/>
            <person name="Morgenstern I."/>
            <person name="Morin E."/>
            <person name="Murat C."/>
            <person name="Nagy L.G."/>
            <person name="Nolan M."/>
            <person name="Ohm R.A."/>
            <person name="Patyshakuliyeva A."/>
            <person name="Rokas A."/>
            <person name="Ruiz-Duenas F.J."/>
            <person name="Sabat G."/>
            <person name="Salamov A."/>
            <person name="Samejima M."/>
            <person name="Schmutz J."/>
            <person name="Slot J.C."/>
            <person name="St John F."/>
            <person name="Stenlid J."/>
            <person name="Sun H."/>
            <person name="Sun S."/>
            <person name="Syed K."/>
            <person name="Tsang A."/>
            <person name="Wiebenga A."/>
            <person name="Young D."/>
            <person name="Pisabarro A."/>
            <person name="Eastwood D.C."/>
            <person name="Martin F."/>
            <person name="Cullen D."/>
            <person name="Grigoriev I.V."/>
            <person name="Hibbett D.S."/>
        </authorList>
    </citation>
    <scope>NUCLEOTIDE SEQUENCE [LARGE SCALE GENOMIC DNA]</scope>
    <source>
        <strain evidence="4">RWD-64-598 SS2</strain>
    </source>
</reference>
<gene>
    <name evidence="3" type="ORF">CONPUDRAFT_106950</name>
</gene>
<dbReference type="InterPro" id="IPR036812">
    <property type="entry name" value="NAD(P)_OxRdtase_dom_sf"/>
</dbReference>
<evidence type="ECO:0000313" key="4">
    <source>
        <dbReference type="Proteomes" id="UP000053558"/>
    </source>
</evidence>
<name>A0A5M3MIL2_CONPW</name>
<evidence type="ECO:0000313" key="3">
    <source>
        <dbReference type="EMBL" id="EIW78943.1"/>
    </source>
</evidence>
<dbReference type="InterPro" id="IPR023210">
    <property type="entry name" value="NADP_OxRdtase_dom"/>
</dbReference>
<dbReference type="CDD" id="cd19075">
    <property type="entry name" value="AKR_AKR7A1-5"/>
    <property type="match status" value="1"/>
</dbReference>
<dbReference type="KEGG" id="cput:CONPUDRAFT_106950"/>
<protein>
    <submittedName>
        <fullName evidence="3">Aldo keto reductase</fullName>
    </submittedName>
</protein>
<comment type="caution">
    <text evidence="3">The sequence shown here is derived from an EMBL/GenBank/DDBJ whole genome shotgun (WGS) entry which is preliminary data.</text>
</comment>